<keyword evidence="14" id="KW-1015">Disulfide bond</keyword>
<feature type="chain" id="PRO_5033094327" description="Acetylcholine receptor subunit delta" evidence="28">
    <location>
        <begin position="22"/>
        <end position="1084"/>
    </location>
</feature>
<dbReference type="CDD" id="cd19028">
    <property type="entry name" value="LGIC_ECD_nAChR_D"/>
    <property type="match status" value="1"/>
</dbReference>
<dbReference type="Proteomes" id="UP000664991">
    <property type="component" value="Unassembled WGS sequence"/>
</dbReference>
<dbReference type="InterPro" id="IPR009003">
    <property type="entry name" value="Peptidase_S1_PA"/>
</dbReference>
<evidence type="ECO:0000256" key="29">
    <source>
        <dbReference type="RuleBase" id="RU363034"/>
    </source>
</evidence>
<evidence type="ECO:0000256" key="3">
    <source>
        <dbReference type="ARBA" id="ARBA00022475"/>
    </source>
</evidence>
<dbReference type="Pfam" id="PF02932">
    <property type="entry name" value="Neur_chan_memb"/>
    <property type="match status" value="1"/>
</dbReference>
<dbReference type="PROSITE" id="PS50240">
    <property type="entry name" value="TRYPSIN_DOM"/>
    <property type="match status" value="1"/>
</dbReference>
<evidence type="ECO:0000256" key="21">
    <source>
        <dbReference type="ARBA" id="ARBA00034430"/>
    </source>
</evidence>
<dbReference type="InterPro" id="IPR018000">
    <property type="entry name" value="Neurotransmitter_ion_chnl_CS"/>
</dbReference>
<evidence type="ECO:0000256" key="11">
    <source>
        <dbReference type="ARBA" id="ARBA00023018"/>
    </source>
</evidence>
<evidence type="ECO:0000256" key="7">
    <source>
        <dbReference type="ARBA" id="ARBA00022729"/>
    </source>
</evidence>
<protein>
    <recommendedName>
        <fullName evidence="23">Acetylcholine receptor subunit delta</fullName>
    </recommendedName>
    <alternativeName>
        <fullName evidence="27">Serine protease 56</fullName>
    </alternativeName>
</protein>
<evidence type="ECO:0000256" key="27">
    <source>
        <dbReference type="ARBA" id="ARBA00073729"/>
    </source>
</evidence>
<feature type="region of interest" description="Disordered" evidence="30">
    <location>
        <begin position="430"/>
        <end position="481"/>
    </location>
</feature>
<comment type="subunit">
    <text evidence="26">Pentamer of two alpha chains, and one each of the beta, delta, and gamma (in immature muscle) or epsilon (in mature muscle) chains. The muscle heteropentamer composed of alpha-1, beta-1, delta, epsilon subunits interacts with the alpha-conotoxin ImII.</text>
</comment>
<evidence type="ECO:0000256" key="8">
    <source>
        <dbReference type="ARBA" id="ARBA00022801"/>
    </source>
</evidence>
<dbReference type="InterPro" id="IPR006201">
    <property type="entry name" value="Neur_channel"/>
</dbReference>
<dbReference type="InterPro" id="IPR043504">
    <property type="entry name" value="Peptidase_S1_PA_chymotrypsin"/>
</dbReference>
<feature type="compositionally biased region" description="Low complexity" evidence="30">
    <location>
        <begin position="430"/>
        <end position="440"/>
    </location>
</feature>
<dbReference type="PROSITE" id="PS00134">
    <property type="entry name" value="TRYPSIN_HIS"/>
    <property type="match status" value="1"/>
</dbReference>
<dbReference type="CDD" id="cd00190">
    <property type="entry name" value="Tryp_SPc"/>
    <property type="match status" value="1"/>
</dbReference>
<evidence type="ECO:0000256" key="13">
    <source>
        <dbReference type="ARBA" id="ARBA00023136"/>
    </source>
</evidence>
<dbReference type="CDD" id="cd19064">
    <property type="entry name" value="LGIC_TM_nAChR"/>
    <property type="match status" value="1"/>
</dbReference>
<dbReference type="InterPro" id="IPR002394">
    <property type="entry name" value="Nicotinic_acetylcholine_rcpt"/>
</dbReference>
<comment type="catalytic activity">
    <reaction evidence="22">
        <text>Na(+)(in) = Na(+)(out)</text>
        <dbReference type="Rhea" id="RHEA:34963"/>
        <dbReference type="ChEBI" id="CHEBI:29101"/>
    </reaction>
</comment>
<dbReference type="PROSITE" id="PS00236">
    <property type="entry name" value="NEUROTR_ION_CHANNEL"/>
    <property type="match status" value="1"/>
</dbReference>
<dbReference type="SUPFAM" id="SSF50494">
    <property type="entry name" value="Trypsin-like serine proteases"/>
    <property type="match status" value="1"/>
</dbReference>
<evidence type="ECO:0000256" key="18">
    <source>
        <dbReference type="ARBA" id="ARBA00023286"/>
    </source>
</evidence>
<dbReference type="FunFam" id="2.40.10.10:FF:000081">
    <property type="entry name" value="Serine protease 56"/>
    <property type="match status" value="1"/>
</dbReference>
<evidence type="ECO:0000256" key="23">
    <source>
        <dbReference type="ARBA" id="ARBA00039504"/>
    </source>
</evidence>
<dbReference type="Pfam" id="PF02931">
    <property type="entry name" value="Neur_chan_LBD"/>
    <property type="match status" value="1"/>
</dbReference>
<evidence type="ECO:0000256" key="16">
    <source>
        <dbReference type="ARBA" id="ARBA00023180"/>
    </source>
</evidence>
<keyword evidence="12 28" id="KW-0406">Ion transport</keyword>
<comment type="caution">
    <text evidence="32">The sequence shown here is derived from an EMBL/GenBank/DDBJ whole genome shotgun (WGS) entry which is preliminary data.</text>
</comment>
<evidence type="ECO:0000256" key="30">
    <source>
        <dbReference type="SAM" id="MobiDB-lite"/>
    </source>
</evidence>
<dbReference type="Gene3D" id="2.70.170.10">
    <property type="entry name" value="Neurotransmitter-gated ion-channel ligand-binding domain"/>
    <property type="match status" value="1"/>
</dbReference>
<sequence>MLLVALLLLLLPLPDPRSAHGHPLYMRVPPSTLQALSAQGTKVLQAAQRSAQWAVNQVVMEIQHRLHECRSSPGRPRPQAPLLKDSPEPGPCGERRPGAVNVTRAHGRIVGGNAAPPGAWPWLVRLQLGGQPLCGGVLVAASWVLTAAHCFAGAPNELLWTVTLAEGSEGEPAEEVQVNRIVPHPKFDPRTFHNDLALVQLWTPVSPTGVARPVCLPQEPQEPPAGTPCAIAGWGALFEDGPEAEAVREARVPLLSADTCRRALGPGLRPSSMLCAGYLAGGIDSCQGDSGGPLTCSEPGPRPREVLYGVTSWGDGCGEPGKPGVYTRVAVFKDWLQEQMSAAPFSREPSCRELLAWDPSEEPQTEAAPPCAFYAHLCLGPAGACARLAHQQCLQRRRRCELRSLAHTLLELLRGAQELFGPRLGVRRLAPAPARPAPSLRDPPRHPSREQRLHSGSPPRATGARFSKRRSERRSEVNGCPGLEPLRQKLATLQGTHAWILQVPPERLAMDFNEVLADLGSKTLTGLFRAWVWAGLGGRHVVFGGLVGLEPATLARSLPRLLLQALQAFRLAALAEAEPEGARKGSWGLNEEERLIRHLFEEKAYNKELRPAVHKEDSVEISLALTLSNLISLKEVEETLTTNVWIEQGWTDSRLQWDAEDFGNISVLRLPADMVWRPEIVLENNNDGSFRISYPCNVLIYPSGYVYWLPPAIFRSSCPISVTYFPFDWQNCSLKFSSLKYTTKEITLSLKQDEEDGRSYPVEWIIIDPEGFTENGEWEIVHRPARVNVDPSAPLDSPNRQDVTFYLIIRRKPLFYVINILVPCVLISFMINLVFYLPADCGEKTSMAISVLLAQSVFLLLISKRLPATSMAIPLIGKFLLFGMVLVTVVVVICVIVLNIHFRTPSTHVLSERVKKLFLETLPEILHMSRPAEDGPSPGALIRRSSSLGYISKAEEYFSLKSRSDLMFEKQSERHGLARRLTTARQPPAGSEQAQQELFSELKPAVDGANFIVNHMKDQNSYNEEKDCWNRVARTVDRLCLFVVTPIMVVGTAWIFLQGAYNQPPAQPFPGDPFSYLEKDKRFI</sequence>
<dbReference type="GO" id="GO:0004888">
    <property type="term" value="F:transmembrane signaling receptor activity"/>
    <property type="evidence" value="ECO:0007669"/>
    <property type="project" value="InterPro"/>
</dbReference>
<comment type="similarity">
    <text evidence="25">Belongs to the ligand-gated ion channel (TC 1.A.9) family. Acetylcholine receptor (TC 1.A.9.1) subfamily. Delta/CHRND sub-subfamily.</text>
</comment>
<feature type="compositionally biased region" description="Basic and acidic residues" evidence="30">
    <location>
        <begin position="442"/>
        <end position="453"/>
    </location>
</feature>
<evidence type="ECO:0000256" key="4">
    <source>
        <dbReference type="ARBA" id="ARBA00022553"/>
    </source>
</evidence>
<dbReference type="GO" id="GO:0045211">
    <property type="term" value="C:postsynaptic membrane"/>
    <property type="evidence" value="ECO:0007669"/>
    <property type="project" value="UniProtKB-SubCell"/>
</dbReference>
<name>A0A836AKH6_SHEEP</name>
<reference evidence="32 33" key="1">
    <citation type="submission" date="2020-12" db="EMBL/GenBank/DDBJ databases">
        <title>De novo assembly of Tibetan sheep genome.</title>
        <authorList>
            <person name="Li X."/>
        </authorList>
    </citation>
    <scope>NUCLEOTIDE SEQUENCE [LARGE SCALE GENOMIC DNA]</scope>
    <source>
        <tissue evidence="32">Heart</tissue>
    </source>
</reference>
<keyword evidence="19 28" id="KW-0407">Ion channel</keyword>
<evidence type="ECO:0000256" key="20">
    <source>
        <dbReference type="ARBA" id="ARBA00034104"/>
    </source>
</evidence>
<dbReference type="FunFam" id="1.20.58.390:FF:000010">
    <property type="entry name" value="Nicotinic acetylcholine receptor subunit epsilon"/>
    <property type="match status" value="1"/>
</dbReference>
<evidence type="ECO:0000256" key="26">
    <source>
        <dbReference type="ARBA" id="ARBA00063521"/>
    </source>
</evidence>
<dbReference type="InterPro" id="IPR006202">
    <property type="entry name" value="Neur_chan_lig-bd"/>
</dbReference>
<dbReference type="Gene3D" id="2.40.10.10">
    <property type="entry name" value="Trypsin-like serine proteases"/>
    <property type="match status" value="1"/>
</dbReference>
<keyword evidence="9 29" id="KW-0720">Serine protease</keyword>
<evidence type="ECO:0000313" key="33">
    <source>
        <dbReference type="Proteomes" id="UP000664991"/>
    </source>
</evidence>
<keyword evidence="5 29" id="KW-0645">Protease</keyword>
<evidence type="ECO:0000256" key="2">
    <source>
        <dbReference type="ARBA" id="ARBA00022448"/>
    </source>
</evidence>
<evidence type="ECO:0000256" key="12">
    <source>
        <dbReference type="ARBA" id="ARBA00023065"/>
    </source>
</evidence>
<evidence type="ECO:0000256" key="24">
    <source>
        <dbReference type="ARBA" id="ARBA00060315"/>
    </source>
</evidence>
<evidence type="ECO:0000256" key="22">
    <source>
        <dbReference type="ARBA" id="ARBA00036239"/>
    </source>
</evidence>
<feature type="region of interest" description="Disordered" evidence="30">
    <location>
        <begin position="69"/>
        <end position="98"/>
    </location>
</feature>
<dbReference type="InterPro" id="IPR033116">
    <property type="entry name" value="TRYPSIN_SER"/>
</dbReference>
<keyword evidence="2 28" id="KW-0813">Transport</keyword>
<dbReference type="InterPro" id="IPR001254">
    <property type="entry name" value="Trypsin_dom"/>
</dbReference>
<comment type="catalytic activity">
    <reaction evidence="21">
        <text>K(+)(in) = K(+)(out)</text>
        <dbReference type="Rhea" id="RHEA:29463"/>
        <dbReference type="ChEBI" id="CHEBI:29103"/>
    </reaction>
</comment>
<keyword evidence="7 28" id="KW-0732">Signal</keyword>
<dbReference type="Gene3D" id="1.20.58.390">
    <property type="entry name" value="Neurotransmitter-gated ion-channel transmembrane domain"/>
    <property type="match status" value="2"/>
</dbReference>
<evidence type="ECO:0000256" key="19">
    <source>
        <dbReference type="ARBA" id="ARBA00023303"/>
    </source>
</evidence>
<dbReference type="PROSITE" id="PS00135">
    <property type="entry name" value="TRYPSIN_SER"/>
    <property type="match status" value="1"/>
</dbReference>
<feature type="signal peptide" evidence="28">
    <location>
        <begin position="1"/>
        <end position="21"/>
    </location>
</feature>
<dbReference type="InterPro" id="IPR018114">
    <property type="entry name" value="TRYPSIN_HIS"/>
</dbReference>
<evidence type="ECO:0000256" key="5">
    <source>
        <dbReference type="ARBA" id="ARBA00022670"/>
    </source>
</evidence>
<dbReference type="SUPFAM" id="SSF63712">
    <property type="entry name" value="Nicotinic receptor ligand binding domain-like"/>
    <property type="match status" value="1"/>
</dbReference>
<evidence type="ECO:0000256" key="25">
    <source>
        <dbReference type="ARBA" id="ARBA00061448"/>
    </source>
</evidence>
<dbReference type="FunFam" id="1.20.58.390:FF:000029">
    <property type="entry name" value="acetylcholine receptor subunit delta isoform X1"/>
    <property type="match status" value="1"/>
</dbReference>
<dbReference type="AlphaFoldDB" id="A0A836AKH6"/>
<evidence type="ECO:0000256" key="14">
    <source>
        <dbReference type="ARBA" id="ARBA00023157"/>
    </source>
</evidence>
<dbReference type="InterPro" id="IPR036719">
    <property type="entry name" value="Neuro-gated_channel_TM_sf"/>
</dbReference>
<feature type="domain" description="Peptidase S1" evidence="31">
    <location>
        <begin position="109"/>
        <end position="341"/>
    </location>
</feature>
<dbReference type="PRINTS" id="PR00252">
    <property type="entry name" value="NRIONCHANNEL"/>
</dbReference>
<feature type="transmembrane region" description="Helical" evidence="28">
    <location>
        <begin position="1039"/>
        <end position="1057"/>
    </location>
</feature>
<dbReference type="GO" id="GO:0043010">
    <property type="term" value="P:camera-type eye development"/>
    <property type="evidence" value="ECO:0007669"/>
    <property type="project" value="UniProtKB-ARBA"/>
</dbReference>
<keyword evidence="3" id="KW-1003">Cell membrane</keyword>
<feature type="transmembrane region" description="Helical" evidence="28">
    <location>
        <begin position="847"/>
        <end position="863"/>
    </location>
</feature>
<keyword evidence="13 28" id="KW-0472">Membrane</keyword>
<accession>A0A836AKH6</accession>
<comment type="function">
    <text evidence="24">Serine protease required during eye development.</text>
</comment>
<organism evidence="32 33">
    <name type="scientific">Ovis aries</name>
    <name type="common">Sheep</name>
    <dbReference type="NCBI Taxonomy" id="9940"/>
    <lineage>
        <taxon>Eukaryota</taxon>
        <taxon>Metazoa</taxon>
        <taxon>Chordata</taxon>
        <taxon>Craniata</taxon>
        <taxon>Vertebrata</taxon>
        <taxon>Euteleostomi</taxon>
        <taxon>Mammalia</taxon>
        <taxon>Eutheria</taxon>
        <taxon>Laurasiatheria</taxon>
        <taxon>Artiodactyla</taxon>
        <taxon>Ruminantia</taxon>
        <taxon>Pecora</taxon>
        <taxon>Bovidae</taxon>
        <taxon>Caprinae</taxon>
        <taxon>Ovis</taxon>
    </lineage>
</organism>
<evidence type="ECO:0000256" key="17">
    <source>
        <dbReference type="ARBA" id="ARBA00023257"/>
    </source>
</evidence>
<dbReference type="InterPro" id="IPR036734">
    <property type="entry name" value="Neur_chan_lig-bd_sf"/>
</dbReference>
<keyword evidence="4" id="KW-0597">Phosphoprotein</keyword>
<dbReference type="SUPFAM" id="SSF90112">
    <property type="entry name" value="Neurotransmitter-gated ion-channel transmembrane pore"/>
    <property type="match status" value="1"/>
</dbReference>
<dbReference type="SMART" id="SM00020">
    <property type="entry name" value="Tryp_SPc"/>
    <property type="match status" value="1"/>
</dbReference>
<dbReference type="GO" id="GO:0022848">
    <property type="term" value="F:acetylcholine-gated monoatomic cation-selective channel activity"/>
    <property type="evidence" value="ECO:0007669"/>
    <property type="project" value="InterPro"/>
</dbReference>
<dbReference type="EMBL" id="JAEMGP010000002">
    <property type="protein sequence ID" value="KAG5214169.1"/>
    <property type="molecule type" value="Genomic_DNA"/>
</dbReference>
<evidence type="ECO:0000256" key="6">
    <source>
        <dbReference type="ARBA" id="ARBA00022692"/>
    </source>
</evidence>
<evidence type="ECO:0000256" key="10">
    <source>
        <dbReference type="ARBA" id="ARBA00022989"/>
    </source>
</evidence>
<evidence type="ECO:0000256" key="9">
    <source>
        <dbReference type="ARBA" id="ARBA00022825"/>
    </source>
</evidence>
<keyword evidence="18" id="KW-1071">Ligand-gated ion channel</keyword>
<feature type="transmembrane region" description="Helical" evidence="28">
    <location>
        <begin position="814"/>
        <end position="835"/>
    </location>
</feature>
<dbReference type="Pfam" id="PF00089">
    <property type="entry name" value="Trypsin"/>
    <property type="match status" value="1"/>
</dbReference>
<evidence type="ECO:0000313" key="32">
    <source>
        <dbReference type="EMBL" id="KAG5214169.1"/>
    </source>
</evidence>
<feature type="transmembrane region" description="Helical" evidence="28">
    <location>
        <begin position="875"/>
        <end position="898"/>
    </location>
</feature>
<dbReference type="PANTHER" id="PTHR24252:SF10">
    <property type="entry name" value="SERINE PROTEASE 56"/>
    <property type="match status" value="1"/>
</dbReference>
<dbReference type="GO" id="GO:0006508">
    <property type="term" value="P:proteolysis"/>
    <property type="evidence" value="ECO:0007669"/>
    <property type="project" value="UniProtKB-KW"/>
</dbReference>
<keyword evidence="15" id="KW-0675">Receptor</keyword>
<dbReference type="PANTHER" id="PTHR24252">
    <property type="entry name" value="ACROSIN-RELATED"/>
    <property type="match status" value="1"/>
</dbReference>
<dbReference type="GO" id="GO:0004252">
    <property type="term" value="F:serine-type endopeptidase activity"/>
    <property type="evidence" value="ECO:0007669"/>
    <property type="project" value="InterPro"/>
</dbReference>
<keyword evidence="6 28" id="KW-0812">Transmembrane</keyword>
<evidence type="ECO:0000256" key="15">
    <source>
        <dbReference type="ARBA" id="ARBA00023170"/>
    </source>
</evidence>
<keyword evidence="8 29" id="KW-0378">Hydrolase</keyword>
<evidence type="ECO:0000259" key="31">
    <source>
        <dbReference type="PROSITE" id="PS50240"/>
    </source>
</evidence>
<dbReference type="GO" id="GO:0031594">
    <property type="term" value="C:neuromuscular junction"/>
    <property type="evidence" value="ECO:0007669"/>
    <property type="project" value="UniProtKB-ARBA"/>
</dbReference>
<keyword evidence="17" id="KW-0628">Postsynaptic cell membrane</keyword>
<keyword evidence="10 28" id="KW-1133">Transmembrane helix</keyword>
<keyword evidence="11" id="KW-0770">Synapse</keyword>
<comment type="function">
    <text evidence="1">After binding acetylcholine, the AChR responds by an extensive change in conformation that affects all subunits and leads to opening of an ion-conducting channel across the plasma membrane.</text>
</comment>
<dbReference type="InterPro" id="IPR006029">
    <property type="entry name" value="Neurotrans-gated_channel_TM"/>
</dbReference>
<dbReference type="PRINTS" id="PR00254">
    <property type="entry name" value="NICOTINICR"/>
</dbReference>
<proteinExistence type="inferred from homology"/>
<evidence type="ECO:0000256" key="28">
    <source>
        <dbReference type="RuleBase" id="RU000687"/>
    </source>
</evidence>
<evidence type="ECO:0000256" key="1">
    <source>
        <dbReference type="ARBA" id="ARBA00003328"/>
    </source>
</evidence>
<dbReference type="InterPro" id="IPR038050">
    <property type="entry name" value="Neuro_actylchol_rec"/>
</dbReference>
<dbReference type="FunFam" id="2.70.170.10:FF:000012">
    <property type="entry name" value="Nicotinic acetylcholine receptor subunit gamma"/>
    <property type="match status" value="1"/>
</dbReference>
<gene>
    <name evidence="32" type="ORF">JEQ12_009955</name>
</gene>
<keyword evidence="16" id="KW-0325">Glycoprotein</keyword>
<comment type="subcellular location">
    <subcellularLocation>
        <location evidence="20">Postsynaptic cell membrane</location>
        <topology evidence="20">Multi-pass membrane protein</topology>
    </subcellularLocation>
</comment>